<proteinExistence type="predicted"/>
<sequence length="75" mass="8351">MANDPENTALSLPATRCLSKLQAAQYLGIGVTLLTEIGPLPIKLGRRCLYDVVDLDAWLDEYKREGGPERRFYGP</sequence>
<organism evidence="1 2">
    <name type="scientific">Solemya velesiana gill symbiont</name>
    <dbReference type="NCBI Taxonomy" id="1918948"/>
    <lineage>
        <taxon>Bacteria</taxon>
        <taxon>Pseudomonadati</taxon>
        <taxon>Pseudomonadota</taxon>
        <taxon>Gammaproteobacteria</taxon>
        <taxon>sulfur-oxidizing symbionts</taxon>
    </lineage>
</organism>
<keyword evidence="2" id="KW-1185">Reference proteome</keyword>
<gene>
    <name evidence="1" type="ORF">BOW51_12250</name>
</gene>
<evidence type="ECO:0008006" key="3">
    <source>
        <dbReference type="Google" id="ProtNLM"/>
    </source>
</evidence>
<reference evidence="1 2" key="1">
    <citation type="submission" date="2016-11" db="EMBL/GenBank/DDBJ databases">
        <title>Mixed transmission modes and dynamic genome evolution in an obligate animal-bacterial symbiosis.</title>
        <authorList>
            <person name="Russell S.L."/>
            <person name="Corbett-Detig R.B."/>
            <person name="Cavanaugh C.M."/>
        </authorList>
    </citation>
    <scope>NUCLEOTIDE SEQUENCE [LARGE SCALE GENOMIC DNA]</scope>
    <source>
        <strain evidence="1">Se-Cadez</strain>
    </source>
</reference>
<name>A0A1T2KN65_9GAMM</name>
<comment type="caution">
    <text evidence="1">The sequence shown here is derived from an EMBL/GenBank/DDBJ whole genome shotgun (WGS) entry which is preliminary data.</text>
</comment>
<protein>
    <recommendedName>
        <fullName evidence="3">DNA-binding protein</fullName>
    </recommendedName>
</protein>
<accession>A0A1T2KN65</accession>
<dbReference type="EMBL" id="MPRJ01000114">
    <property type="protein sequence ID" value="OOZ34318.1"/>
    <property type="molecule type" value="Genomic_DNA"/>
</dbReference>
<dbReference type="OrthoDB" id="9806994at2"/>
<evidence type="ECO:0000313" key="1">
    <source>
        <dbReference type="EMBL" id="OOZ34318.1"/>
    </source>
</evidence>
<evidence type="ECO:0000313" key="2">
    <source>
        <dbReference type="Proteomes" id="UP000190896"/>
    </source>
</evidence>
<dbReference type="RefSeq" id="WP_078488285.1">
    <property type="nucleotide sequence ID" value="NZ_MPRJ01000114.1"/>
</dbReference>
<dbReference type="AlphaFoldDB" id="A0A1T2KN65"/>
<dbReference type="Proteomes" id="UP000190896">
    <property type="component" value="Unassembled WGS sequence"/>
</dbReference>